<dbReference type="PIRSF" id="PIRSF005901">
    <property type="entry name" value="EF-P"/>
    <property type="match status" value="1"/>
</dbReference>
<dbReference type="Gene3D" id="2.30.30.30">
    <property type="match status" value="1"/>
</dbReference>
<dbReference type="FunFam" id="2.30.30.30:FF:000003">
    <property type="entry name" value="Elongation factor P"/>
    <property type="match status" value="1"/>
</dbReference>
<evidence type="ECO:0000256" key="2">
    <source>
        <dbReference type="ARBA" id="ARBA00004815"/>
    </source>
</evidence>
<feature type="domain" description="Elongation factor P C-terminal" evidence="11">
    <location>
        <begin position="129"/>
        <end position="183"/>
    </location>
</feature>
<dbReference type="GO" id="GO:0005829">
    <property type="term" value="C:cytosol"/>
    <property type="evidence" value="ECO:0007669"/>
    <property type="project" value="UniProtKB-ARBA"/>
</dbReference>
<dbReference type="InterPro" id="IPR015365">
    <property type="entry name" value="Elong-fact-P_C"/>
</dbReference>
<evidence type="ECO:0000256" key="9">
    <source>
        <dbReference type="NCBIfam" id="TIGR00038"/>
    </source>
</evidence>
<protein>
    <recommendedName>
        <fullName evidence="8 9">Elongation factor P</fullName>
        <shortName evidence="8">EF-P</shortName>
    </recommendedName>
</protein>
<reference evidence="13 14" key="1">
    <citation type="journal article" date="2016" name="Nat. Commun.">
        <title>Thousands of microbial genomes shed light on interconnected biogeochemical processes in an aquifer system.</title>
        <authorList>
            <person name="Anantharaman K."/>
            <person name="Brown C.T."/>
            <person name="Hug L.A."/>
            <person name="Sharon I."/>
            <person name="Castelle C.J."/>
            <person name="Probst A.J."/>
            <person name="Thomas B.C."/>
            <person name="Singh A."/>
            <person name="Wilkins M.J."/>
            <person name="Karaoz U."/>
            <person name="Brodie E.L."/>
            <person name="Williams K.H."/>
            <person name="Hubbard S.S."/>
            <person name="Banfield J.F."/>
        </authorList>
    </citation>
    <scope>NUCLEOTIDE SEQUENCE [LARGE SCALE GENOMIC DNA]</scope>
</reference>
<dbReference type="FunFam" id="2.40.50.140:FF:000004">
    <property type="entry name" value="Elongation factor P"/>
    <property type="match status" value="1"/>
</dbReference>
<keyword evidence="5 8" id="KW-0251">Elongation factor</keyword>
<evidence type="ECO:0000256" key="4">
    <source>
        <dbReference type="ARBA" id="ARBA00022490"/>
    </source>
</evidence>
<comment type="function">
    <text evidence="7 8">Involved in peptide bond synthesis. Stimulates efficient translation and peptide-bond synthesis on native or reconstituted 70S ribosomes in vitro. Probably functions indirectly by altering the affinity of the ribosome for aminoacyl-tRNA, thus increasing their reactivity as acceptors for peptidyl transferase.</text>
</comment>
<proteinExistence type="inferred from homology"/>
<dbReference type="FunFam" id="2.40.50.140:FF:000009">
    <property type="entry name" value="Elongation factor P"/>
    <property type="match status" value="1"/>
</dbReference>
<dbReference type="Pfam" id="PF01132">
    <property type="entry name" value="EFP"/>
    <property type="match status" value="1"/>
</dbReference>
<dbReference type="CDD" id="cd05794">
    <property type="entry name" value="S1_EF-P_repeat_2"/>
    <property type="match status" value="1"/>
</dbReference>
<feature type="domain" description="Translation elongation factor P/YeiP central" evidence="12">
    <location>
        <begin position="67"/>
        <end position="121"/>
    </location>
</feature>
<dbReference type="InterPro" id="IPR014722">
    <property type="entry name" value="Rib_uL2_dom2"/>
</dbReference>
<dbReference type="NCBIfam" id="NF001810">
    <property type="entry name" value="PRK00529.1"/>
    <property type="match status" value="1"/>
</dbReference>
<dbReference type="Pfam" id="PF08207">
    <property type="entry name" value="EFP_N"/>
    <property type="match status" value="1"/>
</dbReference>
<evidence type="ECO:0000256" key="10">
    <source>
        <dbReference type="RuleBase" id="RU004389"/>
    </source>
</evidence>
<sequence>MSVSINEVKPGLTVVLDGQLFRCLEYHHQRAAQQSWIKIKFKNMRTGAIIEKTFKPGEKVEAAHIDYKQMQYLYADQDFVHFMEQTTFEQVAIPAKKVEDAIKYLREGFVATIAFYDDEVLDVNLPTAVELKVTETSPGFKGDTVSGGKPATMETGLVVQVPFFVNEGDLLKVDTRDGKYCGRV</sequence>
<dbReference type="AlphaFoldDB" id="A0A1F4TQA7"/>
<dbReference type="InterPro" id="IPR001059">
    <property type="entry name" value="Transl_elong_P/YeiP_cen"/>
</dbReference>
<evidence type="ECO:0000256" key="5">
    <source>
        <dbReference type="ARBA" id="ARBA00022768"/>
    </source>
</evidence>
<evidence type="ECO:0000256" key="3">
    <source>
        <dbReference type="ARBA" id="ARBA00009479"/>
    </source>
</evidence>
<dbReference type="InterPro" id="IPR013852">
    <property type="entry name" value="Transl_elong_P/YeiP_CS"/>
</dbReference>
<dbReference type="SMART" id="SM01185">
    <property type="entry name" value="EFP"/>
    <property type="match status" value="1"/>
</dbReference>
<comment type="subcellular location">
    <subcellularLocation>
        <location evidence="1 8">Cytoplasm</location>
    </subcellularLocation>
</comment>
<keyword evidence="6 8" id="KW-0648">Protein biosynthesis</keyword>
<dbReference type="SMART" id="SM00841">
    <property type="entry name" value="Elong-fact-P_C"/>
    <property type="match status" value="1"/>
</dbReference>
<evidence type="ECO:0000256" key="6">
    <source>
        <dbReference type="ARBA" id="ARBA00022917"/>
    </source>
</evidence>
<dbReference type="SUPFAM" id="SSF50104">
    <property type="entry name" value="Translation proteins SH3-like domain"/>
    <property type="match status" value="1"/>
</dbReference>
<organism evidence="13 14">
    <name type="scientific">candidate division WOR-1 bacterium RIFOXYC2_FULL_41_25</name>
    <dbReference type="NCBI Taxonomy" id="1802586"/>
    <lineage>
        <taxon>Bacteria</taxon>
        <taxon>Bacillati</taxon>
        <taxon>Saganbacteria</taxon>
    </lineage>
</organism>
<dbReference type="Pfam" id="PF09285">
    <property type="entry name" value="Elong-fact-P_C"/>
    <property type="match status" value="1"/>
</dbReference>
<comment type="pathway">
    <text evidence="2 8">Protein biosynthesis; polypeptide chain elongation.</text>
</comment>
<dbReference type="InterPro" id="IPR012340">
    <property type="entry name" value="NA-bd_OB-fold"/>
</dbReference>
<dbReference type="Gene3D" id="2.40.50.140">
    <property type="entry name" value="Nucleic acid-binding proteins"/>
    <property type="match status" value="2"/>
</dbReference>
<dbReference type="EMBL" id="MEUI01000013">
    <property type="protein sequence ID" value="OGC34759.1"/>
    <property type="molecule type" value="Genomic_DNA"/>
</dbReference>
<dbReference type="CDD" id="cd04470">
    <property type="entry name" value="S1_EF-P_repeat_1"/>
    <property type="match status" value="1"/>
</dbReference>
<dbReference type="InterPro" id="IPR008991">
    <property type="entry name" value="Translation_prot_SH3-like_sf"/>
</dbReference>
<evidence type="ECO:0000313" key="14">
    <source>
        <dbReference type="Proteomes" id="UP000177309"/>
    </source>
</evidence>
<dbReference type="InterPro" id="IPR020599">
    <property type="entry name" value="Transl_elong_fac_P/YeiP"/>
</dbReference>
<name>A0A1F4TQA7_UNCSA</name>
<evidence type="ECO:0000259" key="12">
    <source>
        <dbReference type="SMART" id="SM01185"/>
    </source>
</evidence>
<dbReference type="UniPathway" id="UPA00345"/>
<keyword evidence="4 8" id="KW-0963">Cytoplasm</keyword>
<gene>
    <name evidence="8" type="primary">efp</name>
    <name evidence="13" type="ORF">A2462_03480</name>
</gene>
<evidence type="ECO:0000259" key="11">
    <source>
        <dbReference type="SMART" id="SM00841"/>
    </source>
</evidence>
<dbReference type="Proteomes" id="UP000177309">
    <property type="component" value="Unassembled WGS sequence"/>
</dbReference>
<evidence type="ECO:0000313" key="13">
    <source>
        <dbReference type="EMBL" id="OGC34759.1"/>
    </source>
</evidence>
<evidence type="ECO:0000256" key="1">
    <source>
        <dbReference type="ARBA" id="ARBA00004496"/>
    </source>
</evidence>
<dbReference type="GO" id="GO:0003746">
    <property type="term" value="F:translation elongation factor activity"/>
    <property type="evidence" value="ECO:0007669"/>
    <property type="project" value="UniProtKB-UniRule"/>
</dbReference>
<accession>A0A1F4TQA7</accession>
<comment type="caution">
    <text evidence="13">The sequence shown here is derived from an EMBL/GenBank/DDBJ whole genome shotgun (WGS) entry which is preliminary data.</text>
</comment>
<dbReference type="NCBIfam" id="TIGR00038">
    <property type="entry name" value="efp"/>
    <property type="match status" value="1"/>
</dbReference>
<dbReference type="PANTHER" id="PTHR30053">
    <property type="entry name" value="ELONGATION FACTOR P"/>
    <property type="match status" value="1"/>
</dbReference>
<comment type="similarity">
    <text evidence="3 8 10">Belongs to the elongation factor P family.</text>
</comment>
<dbReference type="HAMAP" id="MF_00141">
    <property type="entry name" value="EF_P"/>
    <property type="match status" value="1"/>
</dbReference>
<dbReference type="InterPro" id="IPR011768">
    <property type="entry name" value="Transl_elongation_fac_P"/>
</dbReference>
<dbReference type="PANTHER" id="PTHR30053:SF12">
    <property type="entry name" value="ELONGATION FACTOR P (EF-P) FAMILY PROTEIN"/>
    <property type="match status" value="1"/>
</dbReference>
<dbReference type="PROSITE" id="PS01275">
    <property type="entry name" value="EFP"/>
    <property type="match status" value="1"/>
</dbReference>
<dbReference type="SUPFAM" id="SSF50249">
    <property type="entry name" value="Nucleic acid-binding proteins"/>
    <property type="match status" value="2"/>
</dbReference>
<dbReference type="InterPro" id="IPR013185">
    <property type="entry name" value="Transl_elong_KOW-like"/>
</dbReference>
<dbReference type="GO" id="GO:0043043">
    <property type="term" value="P:peptide biosynthetic process"/>
    <property type="evidence" value="ECO:0007669"/>
    <property type="project" value="InterPro"/>
</dbReference>
<evidence type="ECO:0000256" key="8">
    <source>
        <dbReference type="HAMAP-Rule" id="MF_00141"/>
    </source>
</evidence>
<evidence type="ECO:0000256" key="7">
    <source>
        <dbReference type="ARBA" id="ARBA00025469"/>
    </source>
</evidence>